<evidence type="ECO:0000313" key="2">
    <source>
        <dbReference type="EMBL" id="TMQ69836.1"/>
    </source>
</evidence>
<feature type="transmembrane region" description="Helical" evidence="1">
    <location>
        <begin position="143"/>
        <end position="166"/>
    </location>
</feature>
<organism evidence="2 3">
    <name type="scientific">Eiseniibacteriota bacterium</name>
    <dbReference type="NCBI Taxonomy" id="2212470"/>
    <lineage>
        <taxon>Bacteria</taxon>
        <taxon>Candidatus Eiseniibacteriota</taxon>
    </lineage>
</organism>
<feature type="transmembrane region" description="Helical" evidence="1">
    <location>
        <begin position="196"/>
        <end position="216"/>
    </location>
</feature>
<gene>
    <name evidence="2" type="ORF">E6K81_13995</name>
</gene>
<dbReference type="EMBL" id="VBPB01000274">
    <property type="protein sequence ID" value="TMQ69836.1"/>
    <property type="molecule type" value="Genomic_DNA"/>
</dbReference>
<feature type="transmembrane region" description="Helical" evidence="1">
    <location>
        <begin position="297"/>
        <end position="315"/>
    </location>
</feature>
<evidence type="ECO:0000256" key="1">
    <source>
        <dbReference type="SAM" id="Phobius"/>
    </source>
</evidence>
<protein>
    <submittedName>
        <fullName evidence="2">Uncharacterized protein</fullName>
    </submittedName>
</protein>
<dbReference type="InterPro" id="IPR011990">
    <property type="entry name" value="TPR-like_helical_dom_sf"/>
</dbReference>
<sequence>MPLLAHAWGAPLGEPVSDDFDFLHRALRLSRGSAFDGFGSLLYWRPLSRQVYFSLMAPLILGAPAMVAALHTILLAAAAGFLYRALRVRWTGPLAALAASFPLFAESTRVLLGWPSAFQDLGALLFATLAIHEAAHRRLPSTLAALVAALLCKEVAVLAALLLPWVPDARASSLGVGATGDGPRTSALSAPRSTHLWSGAVAATVTTWALVYLLVARQHGGIRFGHELVADPASRDSGIPLRLMWALTNAARSAFSLPAEPARGDLALWMALAILLTVAALRFALGKDARQRLREAWPWVLWGSAWFLAAAAPLFEAYPGWWPYRSVLASLGLGVALTAFLGSAHPWLVGGLLVLRLVSFAASPGPPATMTVSPPTHGSSMDFERLARLQRVTRGIHRLLATHYPRLPANAAVVQRGLPLMTEYGLGGNEAVQVWYRDRTLHWMRFEEFRRHPETPVVTVVEFQPYRDRQFALVAPDAMRALLRGVDAIAGAQWTEALAQLGRADSLQGDRQARVFLGTVVSKRALALTSLGEKTAAEREAREALVIWPENFDSHFVLAQLRFEAGRLAEAEAQLDSLLSQDPGDRGALELRERVRAARSGALR</sequence>
<reference evidence="2 3" key="1">
    <citation type="journal article" date="2019" name="Nat. Microbiol.">
        <title>Mediterranean grassland soil C-N compound turnover is dependent on rainfall and depth, and is mediated by genomically divergent microorganisms.</title>
        <authorList>
            <person name="Diamond S."/>
            <person name="Andeer P.F."/>
            <person name="Li Z."/>
            <person name="Crits-Christoph A."/>
            <person name="Burstein D."/>
            <person name="Anantharaman K."/>
            <person name="Lane K.R."/>
            <person name="Thomas B.C."/>
            <person name="Pan C."/>
            <person name="Northen T.R."/>
            <person name="Banfield J.F."/>
        </authorList>
    </citation>
    <scope>NUCLEOTIDE SEQUENCE [LARGE SCALE GENOMIC DNA]</scope>
    <source>
        <strain evidence="2">WS_11</strain>
    </source>
</reference>
<keyword evidence="1" id="KW-0472">Membrane</keyword>
<keyword evidence="1" id="KW-1133">Transmembrane helix</keyword>
<feature type="transmembrane region" description="Helical" evidence="1">
    <location>
        <begin position="327"/>
        <end position="355"/>
    </location>
</feature>
<evidence type="ECO:0000313" key="3">
    <source>
        <dbReference type="Proteomes" id="UP000319771"/>
    </source>
</evidence>
<dbReference type="Pfam" id="PF14559">
    <property type="entry name" value="TPR_19"/>
    <property type="match status" value="1"/>
</dbReference>
<keyword evidence="1" id="KW-0812">Transmembrane</keyword>
<proteinExistence type="predicted"/>
<accession>A0A538U1P4</accession>
<dbReference type="AlphaFoldDB" id="A0A538U1P4"/>
<name>A0A538U1P4_UNCEI</name>
<feature type="transmembrane region" description="Helical" evidence="1">
    <location>
        <begin position="267"/>
        <end position="285"/>
    </location>
</feature>
<feature type="transmembrane region" description="Helical" evidence="1">
    <location>
        <begin position="51"/>
        <end position="76"/>
    </location>
</feature>
<dbReference type="Gene3D" id="1.25.40.10">
    <property type="entry name" value="Tetratricopeptide repeat domain"/>
    <property type="match status" value="1"/>
</dbReference>
<dbReference type="SUPFAM" id="SSF48452">
    <property type="entry name" value="TPR-like"/>
    <property type="match status" value="1"/>
</dbReference>
<comment type="caution">
    <text evidence="2">The sequence shown here is derived from an EMBL/GenBank/DDBJ whole genome shotgun (WGS) entry which is preliminary data.</text>
</comment>
<dbReference type="Proteomes" id="UP000319771">
    <property type="component" value="Unassembled WGS sequence"/>
</dbReference>